<dbReference type="EMBL" id="SKFG01000003">
    <property type="protein sequence ID" value="TCZ79334.1"/>
    <property type="molecule type" value="Genomic_DNA"/>
</dbReference>
<name>A0A4R4EGV7_9BACL</name>
<gene>
    <name evidence="1" type="ORF">E0485_05595</name>
</gene>
<reference evidence="1 2" key="1">
    <citation type="submission" date="2019-03" db="EMBL/GenBank/DDBJ databases">
        <authorList>
            <person name="Kim M.K.M."/>
        </authorList>
    </citation>
    <scope>NUCLEOTIDE SEQUENCE [LARGE SCALE GENOMIC DNA]</scope>
    <source>
        <strain evidence="1 2">18JY21-1</strain>
    </source>
</reference>
<protein>
    <submittedName>
        <fullName evidence="1">Uncharacterized protein</fullName>
    </submittedName>
</protein>
<dbReference type="RefSeq" id="WP_132416992.1">
    <property type="nucleotide sequence ID" value="NZ_SKFG01000003.1"/>
</dbReference>
<dbReference type="Proteomes" id="UP000295418">
    <property type="component" value="Unassembled WGS sequence"/>
</dbReference>
<evidence type="ECO:0000313" key="2">
    <source>
        <dbReference type="Proteomes" id="UP000295418"/>
    </source>
</evidence>
<comment type="caution">
    <text evidence="1">The sequence shown here is derived from an EMBL/GenBank/DDBJ whole genome shotgun (WGS) entry which is preliminary data.</text>
</comment>
<accession>A0A4R4EGV7</accession>
<organism evidence="1 2">
    <name type="scientific">Paenibacillus albiflavus</name>
    <dbReference type="NCBI Taxonomy" id="2545760"/>
    <lineage>
        <taxon>Bacteria</taxon>
        <taxon>Bacillati</taxon>
        <taxon>Bacillota</taxon>
        <taxon>Bacilli</taxon>
        <taxon>Bacillales</taxon>
        <taxon>Paenibacillaceae</taxon>
        <taxon>Paenibacillus</taxon>
    </lineage>
</organism>
<keyword evidence="2" id="KW-1185">Reference proteome</keyword>
<sequence>MDHKDKTYYESVLNYLCIGGHIDGIRFGSIPQLLISNSEENSTTIRGQIYLNLASKWCVYKTRPLFYPETERDITSMTEDEEILELCKLRLKTISNISLSDNKPNLIIELDDESIFYMNGYDDQFESWQLGVAFNTPEEYWDVIALPGGEITAFIPEQFMKNFER</sequence>
<dbReference type="OrthoDB" id="2352329at2"/>
<dbReference type="AlphaFoldDB" id="A0A4R4EGV7"/>
<evidence type="ECO:0000313" key="1">
    <source>
        <dbReference type="EMBL" id="TCZ79334.1"/>
    </source>
</evidence>
<proteinExistence type="predicted"/>